<accession>A0A110B2T9</accession>
<protein>
    <submittedName>
        <fullName evidence="2">Anaerobic regulatory protein</fullName>
    </submittedName>
</protein>
<keyword evidence="3" id="KW-1185">Reference proteome</keyword>
<reference evidence="2 3" key="1">
    <citation type="submission" date="2015-12" db="EMBL/GenBank/DDBJ databases">
        <title>Genome sequence of Mucilaginibacter gotjawali.</title>
        <authorList>
            <person name="Lee J.S."/>
            <person name="Lee K.C."/>
            <person name="Kim K.K."/>
            <person name="Lee B.W."/>
        </authorList>
    </citation>
    <scope>NUCLEOTIDE SEQUENCE [LARGE SCALE GENOMIC DNA]</scope>
    <source>
        <strain evidence="2 3">SA3-7</strain>
    </source>
</reference>
<dbReference type="AlphaFoldDB" id="A0A110B2T9"/>
<dbReference type="OrthoDB" id="9127033at2"/>
<dbReference type="PANTHER" id="PTHR24567:SF74">
    <property type="entry name" value="HTH-TYPE TRANSCRIPTIONAL REGULATOR ARCR"/>
    <property type="match status" value="1"/>
</dbReference>
<evidence type="ECO:0000313" key="3">
    <source>
        <dbReference type="Proteomes" id="UP000218263"/>
    </source>
</evidence>
<dbReference type="GO" id="GO:0005829">
    <property type="term" value="C:cytosol"/>
    <property type="evidence" value="ECO:0007669"/>
    <property type="project" value="TreeGrafter"/>
</dbReference>
<dbReference type="CDD" id="cd00038">
    <property type="entry name" value="CAP_ED"/>
    <property type="match status" value="1"/>
</dbReference>
<evidence type="ECO:0000313" key="2">
    <source>
        <dbReference type="EMBL" id="BAU53813.1"/>
    </source>
</evidence>
<dbReference type="KEGG" id="mgot:MgSA37_01984"/>
<gene>
    <name evidence="2" type="primary">fnr_2</name>
    <name evidence="2" type="ORF">MgSA37_01984</name>
</gene>
<dbReference type="PROSITE" id="PS50042">
    <property type="entry name" value="CNMP_BINDING_3"/>
    <property type="match status" value="1"/>
</dbReference>
<feature type="domain" description="Cyclic nucleotide-binding" evidence="1">
    <location>
        <begin position="13"/>
        <end position="103"/>
    </location>
</feature>
<dbReference type="Gene3D" id="2.60.120.10">
    <property type="entry name" value="Jelly Rolls"/>
    <property type="match status" value="1"/>
</dbReference>
<dbReference type="InterPro" id="IPR014710">
    <property type="entry name" value="RmlC-like_jellyroll"/>
</dbReference>
<dbReference type="SMART" id="SM00100">
    <property type="entry name" value="cNMP"/>
    <property type="match status" value="1"/>
</dbReference>
<dbReference type="Proteomes" id="UP000218263">
    <property type="component" value="Chromosome"/>
</dbReference>
<dbReference type="PANTHER" id="PTHR24567">
    <property type="entry name" value="CRP FAMILY TRANSCRIPTIONAL REGULATORY PROTEIN"/>
    <property type="match status" value="1"/>
</dbReference>
<dbReference type="InterPro" id="IPR018490">
    <property type="entry name" value="cNMP-bd_dom_sf"/>
</dbReference>
<dbReference type="InterPro" id="IPR050397">
    <property type="entry name" value="Env_Response_Regulators"/>
</dbReference>
<name>A0A110B2T9_9SPHI</name>
<dbReference type="SUPFAM" id="SSF51206">
    <property type="entry name" value="cAMP-binding domain-like"/>
    <property type="match status" value="1"/>
</dbReference>
<dbReference type="RefSeq" id="WP_096351518.1">
    <property type="nucleotide sequence ID" value="NZ_AP017313.1"/>
</dbReference>
<dbReference type="EMBL" id="AP017313">
    <property type="protein sequence ID" value="BAU53813.1"/>
    <property type="molecule type" value="Genomic_DNA"/>
</dbReference>
<dbReference type="GO" id="GO:0003700">
    <property type="term" value="F:DNA-binding transcription factor activity"/>
    <property type="evidence" value="ECO:0007669"/>
    <property type="project" value="TreeGrafter"/>
</dbReference>
<dbReference type="InterPro" id="IPR000595">
    <property type="entry name" value="cNMP-bd_dom"/>
</dbReference>
<dbReference type="Pfam" id="PF00027">
    <property type="entry name" value="cNMP_binding"/>
    <property type="match status" value="1"/>
</dbReference>
<evidence type="ECO:0000259" key="1">
    <source>
        <dbReference type="PROSITE" id="PS50042"/>
    </source>
</evidence>
<proteinExistence type="predicted"/>
<sequence>MKTLELAIAKHPFFDDLPEEDIRSIAGQANIVNFKEGDVLFKEGDDADKFYLIIKGKVALETYTPGRGVINIQTVEDGEMLGWSWLVAPYKYRFAAKVITKTEMIVINGTQLRADCEKKPVLGYEMMKRMVRAIALRLEQTRLMLMDIYGKRYKKIDHGGYYL</sequence>
<organism evidence="2 3">
    <name type="scientific">Mucilaginibacter gotjawali</name>
    <dbReference type="NCBI Taxonomy" id="1550579"/>
    <lineage>
        <taxon>Bacteria</taxon>
        <taxon>Pseudomonadati</taxon>
        <taxon>Bacteroidota</taxon>
        <taxon>Sphingobacteriia</taxon>
        <taxon>Sphingobacteriales</taxon>
        <taxon>Sphingobacteriaceae</taxon>
        <taxon>Mucilaginibacter</taxon>
    </lineage>
</organism>